<evidence type="ECO:0000313" key="2">
    <source>
        <dbReference type="Proteomes" id="UP001177021"/>
    </source>
</evidence>
<evidence type="ECO:0000313" key="1">
    <source>
        <dbReference type="EMBL" id="CAJ2639402.1"/>
    </source>
</evidence>
<gene>
    <name evidence="1" type="ORF">MILVUS5_LOCUS9431</name>
</gene>
<organism evidence="1 2">
    <name type="scientific">Trifolium pratense</name>
    <name type="common">Red clover</name>
    <dbReference type="NCBI Taxonomy" id="57577"/>
    <lineage>
        <taxon>Eukaryota</taxon>
        <taxon>Viridiplantae</taxon>
        <taxon>Streptophyta</taxon>
        <taxon>Embryophyta</taxon>
        <taxon>Tracheophyta</taxon>
        <taxon>Spermatophyta</taxon>
        <taxon>Magnoliopsida</taxon>
        <taxon>eudicotyledons</taxon>
        <taxon>Gunneridae</taxon>
        <taxon>Pentapetalae</taxon>
        <taxon>rosids</taxon>
        <taxon>fabids</taxon>
        <taxon>Fabales</taxon>
        <taxon>Fabaceae</taxon>
        <taxon>Papilionoideae</taxon>
        <taxon>50 kb inversion clade</taxon>
        <taxon>NPAAA clade</taxon>
        <taxon>Hologalegina</taxon>
        <taxon>IRL clade</taxon>
        <taxon>Trifolieae</taxon>
        <taxon>Trifolium</taxon>
    </lineage>
</organism>
<sequence length="268" mass="30293">MMYLYDQKYSFSFLVPTFCLNKKQRKKLLKKRPKQNMDSLKIFKGYDKVEDNLEDPQKQQEQHRHKISKPLIATISIIVTILFLTFTLSFTLFYHHNNSTESQNPLNSLNSTELIRSVCNVTRFPDSCFTAISSSTQNPTDPKTILKISILASINELNKFASSLKANSSGHTLGDCNELIDDAVSRLNDSVSVFSDDAVTLTDVKINDIQTWVSAALTDQQTCVDGLEEVGFSLVEKVKKIMQKSYEYISNSLAIVANIRNLVNVPLH</sequence>
<dbReference type="Proteomes" id="UP001177021">
    <property type="component" value="Unassembled WGS sequence"/>
</dbReference>
<accession>A0ACB0J6U5</accession>
<protein>
    <submittedName>
        <fullName evidence="1">Uncharacterized protein</fullName>
    </submittedName>
</protein>
<name>A0ACB0J6U5_TRIPR</name>
<proteinExistence type="predicted"/>
<keyword evidence="2" id="KW-1185">Reference proteome</keyword>
<reference evidence="1" key="1">
    <citation type="submission" date="2023-10" db="EMBL/GenBank/DDBJ databases">
        <authorList>
            <person name="Rodriguez Cubillos JULIANA M."/>
            <person name="De Vega J."/>
        </authorList>
    </citation>
    <scope>NUCLEOTIDE SEQUENCE</scope>
</reference>
<dbReference type="EMBL" id="CASHSV030000024">
    <property type="protein sequence ID" value="CAJ2639402.1"/>
    <property type="molecule type" value="Genomic_DNA"/>
</dbReference>
<comment type="caution">
    <text evidence="1">The sequence shown here is derived from an EMBL/GenBank/DDBJ whole genome shotgun (WGS) entry which is preliminary data.</text>
</comment>